<proteinExistence type="predicted"/>
<dbReference type="AlphaFoldDB" id="A0A2P5WK00"/>
<name>A0A2P5WK00_GOSBA</name>
<protein>
    <submittedName>
        <fullName evidence="1">Uncharacterized protein</fullName>
    </submittedName>
</protein>
<sequence>MIYDKAKPRCARLEERSNNKVEAYKGLRPAATFEISSSNAREGAILQGVVVDATTGSLKVRHLECGAATKGM</sequence>
<dbReference type="EMBL" id="KZ667331">
    <property type="protein sequence ID" value="PPR91416.1"/>
    <property type="molecule type" value="Genomic_DNA"/>
</dbReference>
<dbReference type="Proteomes" id="UP000239757">
    <property type="component" value="Unassembled WGS sequence"/>
</dbReference>
<organism evidence="1 2">
    <name type="scientific">Gossypium barbadense</name>
    <name type="common">Sea Island cotton</name>
    <name type="synonym">Hibiscus barbadensis</name>
    <dbReference type="NCBI Taxonomy" id="3634"/>
    <lineage>
        <taxon>Eukaryota</taxon>
        <taxon>Viridiplantae</taxon>
        <taxon>Streptophyta</taxon>
        <taxon>Embryophyta</taxon>
        <taxon>Tracheophyta</taxon>
        <taxon>Spermatophyta</taxon>
        <taxon>Magnoliopsida</taxon>
        <taxon>eudicotyledons</taxon>
        <taxon>Gunneridae</taxon>
        <taxon>Pentapetalae</taxon>
        <taxon>rosids</taxon>
        <taxon>malvids</taxon>
        <taxon>Malvales</taxon>
        <taxon>Malvaceae</taxon>
        <taxon>Malvoideae</taxon>
        <taxon>Gossypium</taxon>
    </lineage>
</organism>
<gene>
    <name evidence="1" type="ORF">GOBAR_AA29268</name>
</gene>
<accession>A0A2P5WK00</accession>
<evidence type="ECO:0000313" key="2">
    <source>
        <dbReference type="Proteomes" id="UP000239757"/>
    </source>
</evidence>
<reference evidence="1 2" key="1">
    <citation type="submission" date="2015-01" db="EMBL/GenBank/DDBJ databases">
        <title>Genome of allotetraploid Gossypium barbadense reveals genomic plasticity and fiber elongation in cotton evolution.</title>
        <authorList>
            <person name="Chen X."/>
            <person name="Liu X."/>
            <person name="Zhao B."/>
            <person name="Zheng H."/>
            <person name="Hu Y."/>
            <person name="Lu G."/>
            <person name="Yang C."/>
            <person name="Chen J."/>
            <person name="Shan C."/>
            <person name="Zhang L."/>
            <person name="Zhou Y."/>
            <person name="Wang L."/>
            <person name="Guo W."/>
            <person name="Bai Y."/>
            <person name="Ruan J."/>
            <person name="Shangguan X."/>
            <person name="Mao Y."/>
            <person name="Jiang J."/>
            <person name="Zhu Y."/>
            <person name="Lei J."/>
            <person name="Kang H."/>
            <person name="Chen S."/>
            <person name="He X."/>
            <person name="Wang R."/>
            <person name="Wang Y."/>
            <person name="Chen J."/>
            <person name="Wang L."/>
            <person name="Yu S."/>
            <person name="Wang B."/>
            <person name="Wei J."/>
            <person name="Song S."/>
            <person name="Lu X."/>
            <person name="Gao Z."/>
            <person name="Gu W."/>
            <person name="Deng X."/>
            <person name="Ma D."/>
            <person name="Wang S."/>
            <person name="Liang W."/>
            <person name="Fang L."/>
            <person name="Cai C."/>
            <person name="Zhu X."/>
            <person name="Zhou B."/>
            <person name="Zhang Y."/>
            <person name="Chen Z."/>
            <person name="Xu S."/>
            <person name="Zhu R."/>
            <person name="Wang S."/>
            <person name="Zhang T."/>
            <person name="Zhao G."/>
        </authorList>
    </citation>
    <scope>NUCLEOTIDE SEQUENCE [LARGE SCALE GENOMIC DNA]</scope>
    <source>
        <strain evidence="2">cv. Xinhai21</strain>
        <tissue evidence="1">Leaf</tissue>
    </source>
</reference>
<evidence type="ECO:0000313" key="1">
    <source>
        <dbReference type="EMBL" id="PPR91416.1"/>
    </source>
</evidence>